<proteinExistence type="inferred from homology"/>
<evidence type="ECO:0000313" key="5">
    <source>
        <dbReference type="Proteomes" id="UP001079657"/>
    </source>
</evidence>
<dbReference type="Proteomes" id="UP001079657">
    <property type="component" value="Unassembled WGS sequence"/>
</dbReference>
<dbReference type="Gene3D" id="3.30.300.130">
    <property type="entry name" value="Fe-S cluster assembly (FSCA)"/>
    <property type="match status" value="1"/>
</dbReference>
<accession>A0ABT4CR85</accession>
<dbReference type="InterPro" id="IPR001075">
    <property type="entry name" value="NIF_FeS_clus_asmbl_NifU_C"/>
</dbReference>
<dbReference type="PANTHER" id="PTHR11178:SF1">
    <property type="entry name" value="NFU1 IRON-SULFUR CLUSTER SCAFFOLD HOMOLOG, MITOCHONDRIAL"/>
    <property type="match status" value="1"/>
</dbReference>
<name>A0ABT4CR85_9CLOT</name>
<feature type="domain" description="NIF system FeS cluster assembly NifU C-terminal" evidence="3">
    <location>
        <begin position="7"/>
        <end position="71"/>
    </location>
</feature>
<sequence>MEKRVIETLEKVRPMLQRDGGDVKFISASEDGIVKVELQGACAGCPGAKMTLKAVSEKILKEEVPQVKEVIGV</sequence>
<dbReference type="RefSeq" id="WP_268049327.1">
    <property type="nucleotide sequence ID" value="NZ_JAPQES010000002.1"/>
</dbReference>
<evidence type="ECO:0000259" key="3">
    <source>
        <dbReference type="Pfam" id="PF01106"/>
    </source>
</evidence>
<comment type="function">
    <text evidence="2">May be involved in the formation or repair of [Fe-S] clusters present in iron-sulfur proteins.</text>
</comment>
<organism evidence="4 5">
    <name type="scientific">Clostridium ganghwense</name>
    <dbReference type="NCBI Taxonomy" id="312089"/>
    <lineage>
        <taxon>Bacteria</taxon>
        <taxon>Bacillati</taxon>
        <taxon>Bacillota</taxon>
        <taxon>Clostridia</taxon>
        <taxon>Eubacteriales</taxon>
        <taxon>Clostridiaceae</taxon>
        <taxon>Clostridium</taxon>
    </lineage>
</organism>
<dbReference type="Pfam" id="PF01106">
    <property type="entry name" value="NifU"/>
    <property type="match status" value="1"/>
</dbReference>
<evidence type="ECO:0000256" key="2">
    <source>
        <dbReference type="ARBA" id="ARBA00049958"/>
    </source>
</evidence>
<evidence type="ECO:0000256" key="1">
    <source>
        <dbReference type="ARBA" id="ARBA00006420"/>
    </source>
</evidence>
<dbReference type="PANTHER" id="PTHR11178">
    <property type="entry name" value="IRON-SULFUR CLUSTER SCAFFOLD PROTEIN NFU-RELATED"/>
    <property type="match status" value="1"/>
</dbReference>
<gene>
    <name evidence="4" type="ORF">OXH55_08100</name>
</gene>
<comment type="similarity">
    <text evidence="1">Belongs to the NifU family.</text>
</comment>
<comment type="caution">
    <text evidence="4">The sequence shown here is derived from an EMBL/GenBank/DDBJ whole genome shotgun (WGS) entry which is preliminary data.</text>
</comment>
<protein>
    <submittedName>
        <fullName evidence="4">NifU family protein</fullName>
    </submittedName>
</protein>
<dbReference type="EMBL" id="JAPQES010000002">
    <property type="protein sequence ID" value="MCY6370591.1"/>
    <property type="molecule type" value="Genomic_DNA"/>
</dbReference>
<keyword evidence="5" id="KW-1185">Reference proteome</keyword>
<reference evidence="4" key="1">
    <citation type="submission" date="2022-12" db="EMBL/GenBank/DDBJ databases">
        <authorList>
            <person name="Wang J."/>
        </authorList>
    </citation>
    <scope>NUCLEOTIDE SEQUENCE</scope>
    <source>
        <strain evidence="4">HY-42-06</strain>
    </source>
</reference>
<dbReference type="SUPFAM" id="SSF117916">
    <property type="entry name" value="Fe-S cluster assembly (FSCA) domain-like"/>
    <property type="match status" value="1"/>
</dbReference>
<evidence type="ECO:0000313" key="4">
    <source>
        <dbReference type="EMBL" id="MCY6370591.1"/>
    </source>
</evidence>
<dbReference type="InterPro" id="IPR034904">
    <property type="entry name" value="FSCA_dom_sf"/>
</dbReference>